<evidence type="ECO:0000313" key="1">
    <source>
        <dbReference type="EMBL" id="QJW84194.1"/>
    </source>
</evidence>
<sequence>MRVSDMDVNVNGGKAVAKFRQAYSADSLNVTSRKTLELVKTGDRWSIVRESTGG</sequence>
<gene>
    <name evidence="1" type="ORF">HK414_10920</name>
</gene>
<proteinExistence type="predicted"/>
<keyword evidence="2" id="KW-1185">Reference proteome</keyword>
<evidence type="ECO:0000313" key="2">
    <source>
        <dbReference type="Proteomes" id="UP000500826"/>
    </source>
</evidence>
<name>A0ABX6P256_9BURK</name>
<dbReference type="EMBL" id="CP053418">
    <property type="protein sequence ID" value="QJW84194.1"/>
    <property type="molecule type" value="Genomic_DNA"/>
</dbReference>
<organism evidence="1 2">
    <name type="scientific">Ramlibacter terrae</name>
    <dbReference type="NCBI Taxonomy" id="2732511"/>
    <lineage>
        <taxon>Bacteria</taxon>
        <taxon>Pseudomonadati</taxon>
        <taxon>Pseudomonadota</taxon>
        <taxon>Betaproteobacteria</taxon>
        <taxon>Burkholderiales</taxon>
        <taxon>Comamonadaceae</taxon>
        <taxon>Ramlibacter</taxon>
    </lineage>
</organism>
<dbReference type="SUPFAM" id="SSF54427">
    <property type="entry name" value="NTF2-like"/>
    <property type="match status" value="1"/>
</dbReference>
<evidence type="ECO:0008006" key="3">
    <source>
        <dbReference type="Google" id="ProtNLM"/>
    </source>
</evidence>
<reference evidence="1 2" key="1">
    <citation type="submission" date="2020-05" db="EMBL/GenBank/DDBJ databases">
        <title>Ramlibacter rhizophilus sp. nov., isolated from rhizosphere soil of national flower Mugunghwa from South Korea.</title>
        <authorList>
            <person name="Zheng-Fei Y."/>
            <person name="Huan T."/>
        </authorList>
    </citation>
    <scope>NUCLEOTIDE SEQUENCE [LARGE SCALE GENOMIC DNA]</scope>
    <source>
        <strain evidence="1 2">H242</strain>
    </source>
</reference>
<dbReference type="InterPro" id="IPR032710">
    <property type="entry name" value="NTF2-like_dom_sf"/>
</dbReference>
<accession>A0ABX6P256</accession>
<dbReference type="Proteomes" id="UP000500826">
    <property type="component" value="Chromosome"/>
</dbReference>
<protein>
    <recommendedName>
        <fullName evidence="3">Nuclear transport factor 2 family protein</fullName>
    </recommendedName>
</protein>